<gene>
    <name evidence="3" type="primary">LOC108836344</name>
</gene>
<feature type="compositionally biased region" description="Polar residues" evidence="1">
    <location>
        <begin position="1"/>
        <end position="13"/>
    </location>
</feature>
<dbReference type="Proteomes" id="UP000504610">
    <property type="component" value="Unplaced"/>
</dbReference>
<name>A0A6J0M017_RAPSA</name>
<reference evidence="3" key="1">
    <citation type="submission" date="2025-08" db="UniProtKB">
        <authorList>
            <consortium name="RefSeq"/>
        </authorList>
    </citation>
    <scope>IDENTIFICATION</scope>
    <source>
        <tissue evidence="3">Leaf</tissue>
    </source>
</reference>
<feature type="compositionally biased region" description="Basic and acidic residues" evidence="1">
    <location>
        <begin position="14"/>
        <end position="30"/>
    </location>
</feature>
<keyword evidence="2" id="KW-1185">Reference proteome</keyword>
<feature type="region of interest" description="Disordered" evidence="1">
    <location>
        <begin position="1"/>
        <end position="112"/>
    </location>
</feature>
<organism evidence="2 3">
    <name type="scientific">Raphanus sativus</name>
    <name type="common">Radish</name>
    <name type="synonym">Raphanus raphanistrum var. sativus</name>
    <dbReference type="NCBI Taxonomy" id="3726"/>
    <lineage>
        <taxon>Eukaryota</taxon>
        <taxon>Viridiplantae</taxon>
        <taxon>Streptophyta</taxon>
        <taxon>Embryophyta</taxon>
        <taxon>Tracheophyta</taxon>
        <taxon>Spermatophyta</taxon>
        <taxon>Magnoliopsida</taxon>
        <taxon>eudicotyledons</taxon>
        <taxon>Gunneridae</taxon>
        <taxon>Pentapetalae</taxon>
        <taxon>rosids</taxon>
        <taxon>malvids</taxon>
        <taxon>Brassicales</taxon>
        <taxon>Brassicaceae</taxon>
        <taxon>Brassiceae</taxon>
        <taxon>Raphanus</taxon>
    </lineage>
</organism>
<sequence length="112" mass="11789">MGKVKNSAQQADSSKIEKHAEPEGSRRSLSDGEPESLPPRNDPSASDAIPEVTEELDSFNTANEKAPSEESDERTPGLGEDPSAKVPEADPQPQKEPSSAVVPAAPVTDKSP</sequence>
<proteinExistence type="predicted"/>
<protein>
    <submittedName>
        <fullName evidence="3">Major latex allergen Hev b 5-like</fullName>
    </submittedName>
</protein>
<evidence type="ECO:0000256" key="1">
    <source>
        <dbReference type="SAM" id="MobiDB-lite"/>
    </source>
</evidence>
<dbReference type="GeneID" id="108836344"/>
<accession>A0A6J0M017</accession>
<dbReference type="KEGG" id="rsz:108836344"/>
<dbReference type="RefSeq" id="XP_018465011.1">
    <property type="nucleotide sequence ID" value="XM_018609509.1"/>
</dbReference>
<evidence type="ECO:0000313" key="3">
    <source>
        <dbReference type="RefSeq" id="XP_018465011.1"/>
    </source>
</evidence>
<dbReference type="OrthoDB" id="1102012at2759"/>
<evidence type="ECO:0000313" key="2">
    <source>
        <dbReference type="Proteomes" id="UP000504610"/>
    </source>
</evidence>
<dbReference type="AlphaFoldDB" id="A0A6J0M017"/>